<name>A0A165YDZ9_9HYPH</name>
<reference evidence="2 3" key="1">
    <citation type="journal article" date="2016" name="Front. Microbiol.">
        <title>Comparative Genomic Analysis Reveals a Diverse Repertoire of Genes Involved in Prokaryote-Eukaryote Interactions within the Pseudovibrio Genus.</title>
        <authorList>
            <person name="Romano S."/>
            <person name="Fernandez-Guerra A."/>
            <person name="Reen F.J."/>
            <person name="Glockner F.O."/>
            <person name="Crowley S.P."/>
            <person name="O'Sullivan O."/>
            <person name="Cotter P.D."/>
            <person name="Adams C."/>
            <person name="Dobson A.D."/>
            <person name="O'Gara F."/>
        </authorList>
    </citation>
    <scope>NUCLEOTIDE SEQUENCE [LARGE SCALE GENOMIC DNA]</scope>
    <source>
        <strain evidence="2 3">Ad2</strain>
    </source>
</reference>
<proteinExistence type="predicted"/>
<evidence type="ECO:0000313" key="3">
    <source>
        <dbReference type="Proteomes" id="UP000076577"/>
    </source>
</evidence>
<dbReference type="RefSeq" id="WP_175484987.1">
    <property type="nucleotide sequence ID" value="NZ_FOFM01000001.1"/>
</dbReference>
<evidence type="ECO:0008006" key="4">
    <source>
        <dbReference type="Google" id="ProtNLM"/>
    </source>
</evidence>
<keyword evidence="1" id="KW-1133">Transmembrane helix</keyword>
<accession>A0A165YDZ9</accession>
<keyword evidence="3" id="KW-1185">Reference proteome</keyword>
<evidence type="ECO:0000256" key="1">
    <source>
        <dbReference type="SAM" id="Phobius"/>
    </source>
</evidence>
<dbReference type="Proteomes" id="UP000076577">
    <property type="component" value="Unassembled WGS sequence"/>
</dbReference>
<gene>
    <name evidence="2" type="ORF">PsAD2_02273</name>
</gene>
<sequence>MSKQKAVLSDEQVKARRGRSVALAVTLAVLVAMFYVITIVKLGPGIMDRPM</sequence>
<feature type="transmembrane region" description="Helical" evidence="1">
    <location>
        <begin position="21"/>
        <end position="42"/>
    </location>
</feature>
<protein>
    <recommendedName>
        <fullName evidence="4">CoxF protein</fullName>
    </recommendedName>
</protein>
<dbReference type="STRING" id="989403.SAMN05421798_101768"/>
<organism evidence="2 3">
    <name type="scientific">Pseudovibrio axinellae</name>
    <dbReference type="NCBI Taxonomy" id="989403"/>
    <lineage>
        <taxon>Bacteria</taxon>
        <taxon>Pseudomonadati</taxon>
        <taxon>Pseudomonadota</taxon>
        <taxon>Alphaproteobacteria</taxon>
        <taxon>Hyphomicrobiales</taxon>
        <taxon>Stappiaceae</taxon>
        <taxon>Pseudovibrio</taxon>
    </lineage>
</organism>
<dbReference type="PATRIC" id="fig|989403.3.peg.2426"/>
<keyword evidence="1" id="KW-0812">Transmembrane</keyword>
<dbReference type="AlphaFoldDB" id="A0A165YDZ9"/>
<evidence type="ECO:0000313" key="2">
    <source>
        <dbReference type="EMBL" id="KZL18758.1"/>
    </source>
</evidence>
<dbReference type="EMBL" id="LMCB01000017">
    <property type="protein sequence ID" value="KZL18758.1"/>
    <property type="molecule type" value="Genomic_DNA"/>
</dbReference>
<comment type="caution">
    <text evidence="2">The sequence shown here is derived from an EMBL/GenBank/DDBJ whole genome shotgun (WGS) entry which is preliminary data.</text>
</comment>
<keyword evidence="1" id="KW-0472">Membrane</keyword>